<keyword evidence="3" id="KW-0472">Membrane</keyword>
<feature type="coiled-coil region" evidence="2">
    <location>
        <begin position="940"/>
        <end position="967"/>
    </location>
</feature>
<keyword evidence="6" id="KW-1185">Reference proteome</keyword>
<dbReference type="Proteomes" id="UP001596065">
    <property type="component" value="Unassembled WGS sequence"/>
</dbReference>
<feature type="transmembrane region" description="Helical" evidence="3">
    <location>
        <begin position="615"/>
        <end position="636"/>
    </location>
</feature>
<dbReference type="RefSeq" id="WP_344347299.1">
    <property type="nucleotide sequence ID" value="NZ_BAAASM010000009.1"/>
</dbReference>
<feature type="transmembrane region" description="Helical" evidence="3">
    <location>
        <begin position="706"/>
        <end position="725"/>
    </location>
</feature>
<keyword evidence="3" id="KW-1133">Transmembrane helix</keyword>
<evidence type="ECO:0000313" key="6">
    <source>
        <dbReference type="Proteomes" id="UP001596065"/>
    </source>
</evidence>
<evidence type="ECO:0000256" key="1">
    <source>
        <dbReference type="ARBA" id="ARBA00022612"/>
    </source>
</evidence>
<sequence>MSEGSLLPPVVVRLLGDMTQLRGTLAEARTQVDGTAAGFKRAGATAYAGLAQMGRSVSLIGAGVGVASVKMAGDFEAETMVLHTAAGETLKNLKTVRQGILDIASGTGTDWRNLTDGMYQVEKAGYRGAEGLKVLKAAAQGAREENARLDTVTNAMTSVMASYHLKASDSIRVMNGLKTAAGEGKMTMEQFSGSLATVLPIASANHIKFEEVAGALATLTQHGTSAREGTQELASTIRSLASPNNVAAQTMARFGLSATDVSTKIGERGLTGTLDLLTTTVLSKMGPSGKILLSTFNDSKQAAEDATIMIREMPKSIQGLARSYSDGSISLGDWRKALKGLTPSQANLLQQYATLQNKSHGFNDALKRGGPAATTYTDAIRRMTGGAIGLNTTLQLTGESTEGFHERVKKVGESFNNASKDVEGWDATQKLFNVQLDKAKQTISVLAIEIGTKLIPVVTSVVAWFGQHKDVAVALAAVIGGVLVLSVVAYAAKLTMSAAKTVVSFGKMGVSAVKAGANVVRGFRSAEVAAGEASGKAGTFGGALRKGFDAAASGAKTAGGAVKNFALSIGRVSATAGKAAWTGLVSGVRGVGTAMRAASVQALAYTRSMAASALAALRAVAAWTAQKVALVASAIAERAAAVAQWALNLAMSANPITLIIGGLVALVAGLVLAYNKIAWFRNLVNAAFQAIGAAIGWVVSFAKSHWPLLLVILTGPIGIAVALIVKYWDKIRAGFVSAYHGTVAVGKSLISWIAGLPGRAKAALAALGSRIVSVATSAWSSFKTATVQKAVDLIAWVHGLPARIKAGLGAMGRLLLSAGKDLIAGMIQGVTSMGRAAIDKVKSIGSGMVSGMKSVLGIHSPSRVFREIGIYLNTGLVDGLTGSTAKVKTATNRIESLLMRTYNKVADLRGSRGVSNKWVTAHEATIKKLEAYAKREDKTLRALASKRDSVAQKIKDAQKKLSDLQKKWSDEVKSVSDGIKQGFSIVTEAPQDGIALTSQDVVNKMQDQMQKAMAFAAQLQALKRKGLSADLIAQIAAAGVDQGGATAAALQSATKGQIDQINKLNKQTNSAADTAGKAVADAMYGNGINAAKGLIKGLQSQEKAIEKQMLKIAKSMQAAIKKALGIKSPSRVFAAIGQWIPRGLANGVNGGAHHATRAVHRLAGSVAAAGTSGANFAVGGITGPNGRGTVVHNTVHVAVEGHVLTEKKLRDVVEKQMLRLGMRNPTTYTAYKR</sequence>
<accession>A0ABW0WAU4</accession>
<dbReference type="InterPro" id="IPR010090">
    <property type="entry name" value="Phage_tape_meas"/>
</dbReference>
<organism evidence="5 6">
    <name type="scientific">Streptomyces nogalater</name>
    <dbReference type="NCBI Taxonomy" id="38314"/>
    <lineage>
        <taxon>Bacteria</taxon>
        <taxon>Bacillati</taxon>
        <taxon>Actinomycetota</taxon>
        <taxon>Actinomycetes</taxon>
        <taxon>Kitasatosporales</taxon>
        <taxon>Streptomycetaceae</taxon>
        <taxon>Streptomyces</taxon>
    </lineage>
</organism>
<reference evidence="6" key="1">
    <citation type="journal article" date="2019" name="Int. J. Syst. Evol. Microbiol.">
        <title>The Global Catalogue of Microorganisms (GCM) 10K type strain sequencing project: providing services to taxonomists for standard genome sequencing and annotation.</title>
        <authorList>
            <consortium name="The Broad Institute Genomics Platform"/>
            <consortium name="The Broad Institute Genome Sequencing Center for Infectious Disease"/>
            <person name="Wu L."/>
            <person name="Ma J."/>
        </authorList>
    </citation>
    <scope>NUCLEOTIDE SEQUENCE [LARGE SCALE GENOMIC DNA]</scope>
    <source>
        <strain evidence="6">KCTC 5701</strain>
    </source>
</reference>
<comment type="caution">
    <text evidence="5">The sequence shown here is derived from an EMBL/GenBank/DDBJ whole genome shotgun (WGS) entry which is preliminary data.</text>
</comment>
<dbReference type="EMBL" id="JBHSOE010000003">
    <property type="protein sequence ID" value="MFC5654528.1"/>
    <property type="molecule type" value="Genomic_DNA"/>
</dbReference>
<keyword evidence="3" id="KW-0812">Transmembrane</keyword>
<keyword evidence="2" id="KW-0175">Coiled coil</keyword>
<gene>
    <name evidence="5" type="ORF">ACFP3J_03340</name>
</gene>
<name>A0ABW0WAU4_STRNO</name>
<evidence type="ECO:0000259" key="4">
    <source>
        <dbReference type="Pfam" id="PF10145"/>
    </source>
</evidence>
<dbReference type="PANTHER" id="PTHR37813:SF1">
    <property type="entry name" value="FELS-2 PROPHAGE PROTEIN"/>
    <property type="match status" value="1"/>
</dbReference>
<evidence type="ECO:0000256" key="3">
    <source>
        <dbReference type="SAM" id="Phobius"/>
    </source>
</evidence>
<dbReference type="NCBIfam" id="TIGR01760">
    <property type="entry name" value="tape_meas_TP901"/>
    <property type="match status" value="1"/>
</dbReference>
<feature type="transmembrane region" description="Helical" evidence="3">
    <location>
        <begin position="471"/>
        <end position="492"/>
    </location>
</feature>
<evidence type="ECO:0000256" key="2">
    <source>
        <dbReference type="SAM" id="Coils"/>
    </source>
</evidence>
<feature type="transmembrane region" description="Helical" evidence="3">
    <location>
        <begin position="682"/>
        <end position="700"/>
    </location>
</feature>
<proteinExistence type="predicted"/>
<protein>
    <submittedName>
        <fullName evidence="5">Phage tail tape measure protein</fullName>
    </submittedName>
</protein>
<evidence type="ECO:0000313" key="5">
    <source>
        <dbReference type="EMBL" id="MFC5654528.1"/>
    </source>
</evidence>
<keyword evidence="1" id="KW-1188">Viral release from host cell</keyword>
<dbReference type="PANTHER" id="PTHR37813">
    <property type="entry name" value="FELS-2 PROPHAGE PROTEIN"/>
    <property type="match status" value="1"/>
</dbReference>
<feature type="domain" description="Phage tail tape measure protein" evidence="4">
    <location>
        <begin position="107"/>
        <end position="279"/>
    </location>
</feature>
<dbReference type="Pfam" id="PF10145">
    <property type="entry name" value="PhageMin_Tail"/>
    <property type="match status" value="1"/>
</dbReference>
<feature type="transmembrane region" description="Helical" evidence="3">
    <location>
        <begin position="656"/>
        <end position="675"/>
    </location>
</feature>